<sequence>KRRAAADAGDDSTGAKRSARSTEANKEDGPRLRGCAPTTSSRSASPHGSAGRAHHPQEQESDARRILEAEAALRSLTGGLLAEEPALGDVQPMFENLFEKKDPTRQTGEACQASSTSGSVASSWKDVVTLSASSSSSGSVPGGSPMRSPLSPPAPDSSPDQPASHGTPNHQDTGKDNRADDDSGNIELDAREPAAESSRAAFPAASTPVHSSSSPSSSSSSSSTQCPATPDVASTAATVGSSQSSCSSPVTSSTFPVASTAASMAYSAAAEFGSAVATRGRVDAYDVKSLLKIGEECGSMRPIADHPHFKVEDPSRKDCRHASSNAGVVGGGLAPRGPPSPPRGVSSGPGLVFGRGGIQVKHEPKLEPLCFSDCAMQQPQQQQQHHHHREFSAGGAYSSPFGTAMAEVAPEPARYAVLENKLKEPLKPSLGYGAGEEERVGAHLVPLPDDDRPLVIDESRLRLEESDDDDSNSRPPLLDSPQRTPDGSLKGAPLLAVMEEDILSGCPIAAMEKLAQKEQKNVTKHPPTTTSPAPSDRVLRPMCYVKQLDLHEYKYPGYESGGGVPLIPHGAVNLSKRQEALGDLSPPPPGVHHIHPALDLPLVPRHSSLSPVVGGAPKGLFGPSEEQTEPVDFSRGGPEAFSPLATPPGAYPSLHSPPPEHLQPLVGMPPSDYSASDKESLSGCSHPDRSQMHGQHQELNLSGCPRTNKPKKAVSREDKPDAEPLRLSMCAQSPTLDYHSPPTGDSFCWKADRSQGKSCPIPGCDGSGHVTGKFQSHRSASGCPLANRSKLRHEVVGVDGRPIKAEGASCPTPGCDGTGHANGSFLTHRSLSGCPRATQAMKKAKMAPDNDPRPHTDLGPAPVLGGGPGLENDADIRALEEEILELQEYNAKVESEMIRLRTDITQMEQQIRMTERDNQALSQRAGSLNEYYDSLKHNFISLLDRIPALEEKPTGDNFDCYLSRLQALCVDSNNGSPEDGGGSRALFTSVRQALHDFTLPL</sequence>
<protein>
    <submittedName>
        <fullName evidence="1">Uncharacterized protein</fullName>
    </submittedName>
</protein>
<evidence type="ECO:0000313" key="2">
    <source>
        <dbReference type="Proteomes" id="UP000805193"/>
    </source>
</evidence>
<accession>A0AC60Q9J0</accession>
<name>A0AC60Q9J0_IXOPE</name>
<dbReference type="Proteomes" id="UP000805193">
    <property type="component" value="Unassembled WGS sequence"/>
</dbReference>
<dbReference type="EMBL" id="JABSTQ010009310">
    <property type="protein sequence ID" value="KAG0430570.1"/>
    <property type="molecule type" value="Genomic_DNA"/>
</dbReference>
<comment type="caution">
    <text evidence="1">The sequence shown here is derived from an EMBL/GenBank/DDBJ whole genome shotgun (WGS) entry which is preliminary data.</text>
</comment>
<reference evidence="1 2" key="1">
    <citation type="journal article" date="2020" name="Cell">
        <title>Large-Scale Comparative Analyses of Tick Genomes Elucidate Their Genetic Diversity and Vector Capacities.</title>
        <authorList>
            <consortium name="Tick Genome and Microbiome Consortium (TIGMIC)"/>
            <person name="Jia N."/>
            <person name="Wang J."/>
            <person name="Shi W."/>
            <person name="Du L."/>
            <person name="Sun Y."/>
            <person name="Zhan W."/>
            <person name="Jiang J.F."/>
            <person name="Wang Q."/>
            <person name="Zhang B."/>
            <person name="Ji P."/>
            <person name="Bell-Sakyi L."/>
            <person name="Cui X.M."/>
            <person name="Yuan T.T."/>
            <person name="Jiang B.G."/>
            <person name="Yang W.F."/>
            <person name="Lam T.T."/>
            <person name="Chang Q.C."/>
            <person name="Ding S.J."/>
            <person name="Wang X.J."/>
            <person name="Zhu J.G."/>
            <person name="Ruan X.D."/>
            <person name="Zhao L."/>
            <person name="Wei J.T."/>
            <person name="Ye R.Z."/>
            <person name="Que T.C."/>
            <person name="Du C.H."/>
            <person name="Zhou Y.H."/>
            <person name="Cheng J.X."/>
            <person name="Dai P.F."/>
            <person name="Guo W.B."/>
            <person name="Han X.H."/>
            <person name="Huang E.J."/>
            <person name="Li L.F."/>
            <person name="Wei W."/>
            <person name="Gao Y.C."/>
            <person name="Liu J.Z."/>
            <person name="Shao H.Z."/>
            <person name="Wang X."/>
            <person name="Wang C.C."/>
            <person name="Yang T.C."/>
            <person name="Huo Q.B."/>
            <person name="Li W."/>
            <person name="Chen H.Y."/>
            <person name="Chen S.E."/>
            <person name="Zhou L.G."/>
            <person name="Ni X.B."/>
            <person name="Tian J.H."/>
            <person name="Sheng Y."/>
            <person name="Liu T."/>
            <person name="Pan Y.S."/>
            <person name="Xia L.Y."/>
            <person name="Li J."/>
            <person name="Zhao F."/>
            <person name="Cao W.C."/>
        </authorList>
    </citation>
    <scope>NUCLEOTIDE SEQUENCE [LARGE SCALE GENOMIC DNA]</scope>
    <source>
        <strain evidence="1">Iper-2018</strain>
    </source>
</reference>
<proteinExistence type="predicted"/>
<feature type="non-terminal residue" evidence="1">
    <location>
        <position position="1"/>
    </location>
</feature>
<evidence type="ECO:0000313" key="1">
    <source>
        <dbReference type="EMBL" id="KAG0430570.1"/>
    </source>
</evidence>
<gene>
    <name evidence="1" type="ORF">HPB47_022578</name>
</gene>
<keyword evidence="2" id="KW-1185">Reference proteome</keyword>
<feature type="non-terminal residue" evidence="1">
    <location>
        <position position="1001"/>
    </location>
</feature>
<organism evidence="1 2">
    <name type="scientific">Ixodes persulcatus</name>
    <name type="common">Taiga tick</name>
    <dbReference type="NCBI Taxonomy" id="34615"/>
    <lineage>
        <taxon>Eukaryota</taxon>
        <taxon>Metazoa</taxon>
        <taxon>Ecdysozoa</taxon>
        <taxon>Arthropoda</taxon>
        <taxon>Chelicerata</taxon>
        <taxon>Arachnida</taxon>
        <taxon>Acari</taxon>
        <taxon>Parasitiformes</taxon>
        <taxon>Ixodida</taxon>
        <taxon>Ixodoidea</taxon>
        <taxon>Ixodidae</taxon>
        <taxon>Ixodinae</taxon>
        <taxon>Ixodes</taxon>
    </lineage>
</organism>